<reference evidence="5" key="3">
    <citation type="submission" date="2022-01" db="UniProtKB">
        <authorList>
            <consortium name="EnsemblPlants"/>
        </authorList>
    </citation>
    <scope>IDENTIFICATION</scope>
    <source>
        <strain evidence="5">subsp. vulgare</strain>
    </source>
</reference>
<evidence type="ECO:0000256" key="1">
    <source>
        <dbReference type="ARBA" id="ARBA00023125"/>
    </source>
</evidence>
<dbReference type="PROSITE" id="PS50090">
    <property type="entry name" value="MYB_LIKE"/>
    <property type="match status" value="1"/>
</dbReference>
<dbReference type="Gramene" id="HORVU.MOREX.r2.7HG0617250.1">
    <property type="protein sequence ID" value="HORVU.MOREX.r2.7HG0617250.1"/>
    <property type="gene ID" value="HORVU.MOREX.r2.7HG0617250"/>
</dbReference>
<evidence type="ECO:0000313" key="6">
    <source>
        <dbReference type="Proteomes" id="UP000011116"/>
    </source>
</evidence>
<evidence type="ECO:0000256" key="2">
    <source>
        <dbReference type="SAM" id="MobiDB-lite"/>
    </source>
</evidence>
<accession>A0A8I6YUQ0</accession>
<dbReference type="Pfam" id="PF00249">
    <property type="entry name" value="Myb_DNA-binding"/>
    <property type="match status" value="1"/>
</dbReference>
<evidence type="ECO:0000313" key="5">
    <source>
        <dbReference type="EnsemblPlants" id="HORVU.MOREX.r3.7HG0744440.1"/>
    </source>
</evidence>
<dbReference type="SMART" id="SM00717">
    <property type="entry name" value="SANT"/>
    <property type="match status" value="1"/>
</dbReference>
<feature type="domain" description="HTH myb-type" evidence="4">
    <location>
        <begin position="205"/>
        <end position="255"/>
    </location>
</feature>
<reference evidence="6" key="1">
    <citation type="journal article" date="2012" name="Nature">
        <title>A physical, genetic and functional sequence assembly of the barley genome.</title>
        <authorList>
            <consortium name="The International Barley Genome Sequencing Consortium"/>
            <person name="Mayer K.F."/>
            <person name="Waugh R."/>
            <person name="Brown J.W."/>
            <person name="Schulman A."/>
            <person name="Langridge P."/>
            <person name="Platzer M."/>
            <person name="Fincher G.B."/>
            <person name="Muehlbauer G.J."/>
            <person name="Sato K."/>
            <person name="Close T.J."/>
            <person name="Wise R.P."/>
            <person name="Stein N."/>
        </authorList>
    </citation>
    <scope>NUCLEOTIDE SEQUENCE [LARGE SCALE GENOMIC DNA]</scope>
    <source>
        <strain evidence="6">cv. Morex</strain>
    </source>
</reference>
<reference evidence="5" key="2">
    <citation type="submission" date="2020-10" db="EMBL/GenBank/DDBJ databases">
        <authorList>
            <person name="Scholz U."/>
            <person name="Mascher M."/>
            <person name="Fiebig A."/>
        </authorList>
    </citation>
    <scope>NUCLEOTIDE SEQUENCE [LARGE SCALE GENOMIC DNA]</scope>
    <source>
        <strain evidence="5">cv. Morex</strain>
    </source>
</reference>
<sequence>MEQVEIWVPIFDDPLPNQEIEVYSTCVDYDIMDFQALLEGPQDEHDIDKLLNGAFNPTYLNEAKFTHEIGCKFYSRTSDHGMTIQTLAPAPLEVLREKKEAPATTVLSGGGGGGGEEEMREGAGSSYPPPCHRRSRRLVPTTTLPEEGACGLLDYMAKSGWRHRGRARSARKRGTWSINTEPCSRDLRSAGKGQKHGCRRNNDHWTFEEVKELVDGISVYGVGHWAKLKNERFRTSVRTAEHLKDKWRNLLKAYTGNANRRISPPLDRDCVKKIQRLAADYPRK</sequence>
<dbReference type="EnsemblPlants" id="HORVU.MOREX.r3.7HG0744440.1">
    <property type="protein sequence ID" value="HORVU.MOREX.r3.7HG0744440.1"/>
    <property type="gene ID" value="HORVU.MOREX.r3.7HG0744440"/>
</dbReference>
<dbReference type="PANTHER" id="PTHR47122">
    <property type="entry name" value="MYB-LIKE DNA-BINDING DOMAIN CONTAINING PROTEIN, EXPRESSED"/>
    <property type="match status" value="1"/>
</dbReference>
<evidence type="ECO:0000259" key="4">
    <source>
        <dbReference type="PROSITE" id="PS51294"/>
    </source>
</evidence>
<dbReference type="PANTHER" id="PTHR47122:SF11">
    <property type="entry name" value="MYB-LIKE DOMAIN-CONTAINING PROTEIN"/>
    <property type="match status" value="1"/>
</dbReference>
<name>A0A8I6YUQ0_HORVV</name>
<dbReference type="InterPro" id="IPR009057">
    <property type="entry name" value="Homeodomain-like_sf"/>
</dbReference>
<keyword evidence="1" id="KW-0238">DNA-binding</keyword>
<keyword evidence="6" id="KW-1185">Reference proteome</keyword>
<evidence type="ECO:0008006" key="7">
    <source>
        <dbReference type="Google" id="ProtNLM"/>
    </source>
</evidence>
<feature type="domain" description="Myb-like" evidence="3">
    <location>
        <begin position="205"/>
        <end position="251"/>
    </location>
</feature>
<dbReference type="InterPro" id="IPR017930">
    <property type="entry name" value="Myb_dom"/>
</dbReference>
<dbReference type="SMR" id="A0A8I6YUQ0"/>
<proteinExistence type="predicted"/>
<dbReference type="SUPFAM" id="SSF46689">
    <property type="entry name" value="Homeodomain-like"/>
    <property type="match status" value="1"/>
</dbReference>
<organism evidence="5 6">
    <name type="scientific">Hordeum vulgare subsp. vulgare</name>
    <name type="common">Domesticated barley</name>
    <dbReference type="NCBI Taxonomy" id="112509"/>
    <lineage>
        <taxon>Eukaryota</taxon>
        <taxon>Viridiplantae</taxon>
        <taxon>Streptophyta</taxon>
        <taxon>Embryophyta</taxon>
        <taxon>Tracheophyta</taxon>
        <taxon>Spermatophyta</taxon>
        <taxon>Magnoliopsida</taxon>
        <taxon>Liliopsida</taxon>
        <taxon>Poales</taxon>
        <taxon>Poaceae</taxon>
        <taxon>BOP clade</taxon>
        <taxon>Pooideae</taxon>
        <taxon>Triticodae</taxon>
        <taxon>Triticeae</taxon>
        <taxon>Hordeinae</taxon>
        <taxon>Hordeum</taxon>
    </lineage>
</organism>
<dbReference type="InterPro" id="IPR001005">
    <property type="entry name" value="SANT/Myb"/>
</dbReference>
<evidence type="ECO:0000259" key="3">
    <source>
        <dbReference type="PROSITE" id="PS50090"/>
    </source>
</evidence>
<dbReference type="PROSITE" id="PS51294">
    <property type="entry name" value="HTH_MYB"/>
    <property type="match status" value="1"/>
</dbReference>
<feature type="region of interest" description="Disordered" evidence="2">
    <location>
        <begin position="104"/>
        <end position="136"/>
    </location>
</feature>
<dbReference type="Gramene" id="HORVU.MOREX.r3.7HG0744440.1">
    <property type="protein sequence ID" value="HORVU.MOREX.r3.7HG0744440.1"/>
    <property type="gene ID" value="HORVU.MOREX.r3.7HG0744440"/>
</dbReference>
<dbReference type="Proteomes" id="UP000011116">
    <property type="component" value="Chromosome 7H"/>
</dbReference>
<dbReference type="CDD" id="cd11660">
    <property type="entry name" value="SANT_TRF"/>
    <property type="match status" value="1"/>
</dbReference>
<dbReference type="GO" id="GO:0003677">
    <property type="term" value="F:DNA binding"/>
    <property type="evidence" value="ECO:0007669"/>
    <property type="project" value="UniProtKB-KW"/>
</dbReference>
<protein>
    <recommendedName>
        <fullName evidence="7">Myb-like domain-containing protein</fullName>
    </recommendedName>
</protein>
<dbReference type="AlphaFoldDB" id="A0A8I6YUQ0"/>
<dbReference type="Gene3D" id="1.10.246.220">
    <property type="match status" value="1"/>
</dbReference>